<evidence type="ECO:0000256" key="1">
    <source>
        <dbReference type="SAM" id="MobiDB-lite"/>
    </source>
</evidence>
<feature type="compositionally biased region" description="Polar residues" evidence="1">
    <location>
        <begin position="57"/>
        <end position="71"/>
    </location>
</feature>
<feature type="compositionally biased region" description="Basic and acidic residues" evidence="1">
    <location>
        <begin position="1"/>
        <end position="24"/>
    </location>
</feature>
<dbReference type="WBParaSite" id="SMUV_0001090201-mRNA-1">
    <property type="protein sequence ID" value="SMUV_0001090201-mRNA-1"/>
    <property type="gene ID" value="SMUV_0001090201"/>
</dbReference>
<dbReference type="AlphaFoldDB" id="A0A0N5B0V0"/>
<proteinExistence type="predicted"/>
<keyword evidence="2" id="KW-1185">Reference proteome</keyword>
<evidence type="ECO:0000313" key="3">
    <source>
        <dbReference type="WBParaSite" id="SMUV_0001090201-mRNA-1"/>
    </source>
</evidence>
<feature type="region of interest" description="Disordered" evidence="1">
    <location>
        <begin position="1"/>
        <end position="73"/>
    </location>
</feature>
<accession>A0A0N5B0V0</accession>
<reference evidence="3" key="1">
    <citation type="submission" date="2017-02" db="UniProtKB">
        <authorList>
            <consortium name="WormBaseParasite"/>
        </authorList>
    </citation>
    <scope>IDENTIFICATION</scope>
</reference>
<organism evidence="2 3">
    <name type="scientific">Syphacia muris</name>
    <dbReference type="NCBI Taxonomy" id="451379"/>
    <lineage>
        <taxon>Eukaryota</taxon>
        <taxon>Metazoa</taxon>
        <taxon>Ecdysozoa</taxon>
        <taxon>Nematoda</taxon>
        <taxon>Chromadorea</taxon>
        <taxon>Rhabditida</taxon>
        <taxon>Spirurina</taxon>
        <taxon>Oxyuridomorpha</taxon>
        <taxon>Oxyuroidea</taxon>
        <taxon>Oxyuridae</taxon>
        <taxon>Syphacia</taxon>
    </lineage>
</organism>
<protein>
    <submittedName>
        <fullName evidence="3">YTV domain-containing protein</fullName>
    </submittedName>
</protein>
<name>A0A0N5B0V0_9BILA</name>
<sequence length="87" mass="10076">MARYDPKPPGTDGRKISRRIREETIVTSDGTTERLELEERDQEEYYYTNPHTESRMQRNPPTDSGTLTVNFPNDDRLVTTTVSNTIN</sequence>
<dbReference type="Proteomes" id="UP000046393">
    <property type="component" value="Unplaced"/>
</dbReference>
<evidence type="ECO:0000313" key="2">
    <source>
        <dbReference type="Proteomes" id="UP000046393"/>
    </source>
</evidence>